<gene>
    <name evidence="1" type="ORF">KIN20_023770</name>
</gene>
<organism evidence="1 2">
    <name type="scientific">Parelaphostrongylus tenuis</name>
    <name type="common">Meningeal worm</name>
    <dbReference type="NCBI Taxonomy" id="148309"/>
    <lineage>
        <taxon>Eukaryota</taxon>
        <taxon>Metazoa</taxon>
        <taxon>Ecdysozoa</taxon>
        <taxon>Nematoda</taxon>
        <taxon>Chromadorea</taxon>
        <taxon>Rhabditida</taxon>
        <taxon>Rhabditina</taxon>
        <taxon>Rhabditomorpha</taxon>
        <taxon>Strongyloidea</taxon>
        <taxon>Metastrongylidae</taxon>
        <taxon>Parelaphostrongylus</taxon>
    </lineage>
</organism>
<dbReference type="AlphaFoldDB" id="A0AAD5MS86"/>
<sequence>MPISSPSQIRSFVCLNIIGWPGIFYKQLRELAMGQRLAPRLAIAFMSKIKALYSISNHHSTADILTTALSYVQHKIMWTNVLNYLTRNRSTQSSPERKPKKIGFHSSMFKLTFPKMATPQNNIESQII</sequence>
<name>A0AAD5MS86_PARTN</name>
<dbReference type="EMBL" id="JAHQIW010004806">
    <property type="protein sequence ID" value="KAJ1363825.1"/>
    <property type="molecule type" value="Genomic_DNA"/>
</dbReference>
<comment type="caution">
    <text evidence="1">The sequence shown here is derived from an EMBL/GenBank/DDBJ whole genome shotgun (WGS) entry which is preliminary data.</text>
</comment>
<protein>
    <submittedName>
        <fullName evidence="1">Uncharacterized protein</fullName>
    </submittedName>
</protein>
<accession>A0AAD5MS86</accession>
<keyword evidence="2" id="KW-1185">Reference proteome</keyword>
<proteinExistence type="predicted"/>
<reference evidence="1" key="1">
    <citation type="submission" date="2021-06" db="EMBL/GenBank/DDBJ databases">
        <title>Parelaphostrongylus tenuis whole genome reference sequence.</title>
        <authorList>
            <person name="Garwood T.J."/>
            <person name="Larsen P.A."/>
            <person name="Fountain-Jones N.M."/>
            <person name="Garbe J.R."/>
            <person name="Macchietto M.G."/>
            <person name="Kania S.A."/>
            <person name="Gerhold R.W."/>
            <person name="Richards J.E."/>
            <person name="Wolf T.M."/>
        </authorList>
    </citation>
    <scope>NUCLEOTIDE SEQUENCE</scope>
    <source>
        <strain evidence="1">MNPRO001-30</strain>
        <tissue evidence="1">Meninges</tissue>
    </source>
</reference>
<evidence type="ECO:0000313" key="2">
    <source>
        <dbReference type="Proteomes" id="UP001196413"/>
    </source>
</evidence>
<evidence type="ECO:0000313" key="1">
    <source>
        <dbReference type="EMBL" id="KAJ1363825.1"/>
    </source>
</evidence>
<dbReference type="Proteomes" id="UP001196413">
    <property type="component" value="Unassembled WGS sequence"/>
</dbReference>